<evidence type="ECO:0000313" key="13">
    <source>
        <dbReference type="EMBL" id="OUP21871.1"/>
    </source>
</evidence>
<dbReference type="EMBL" id="JAQMPJ010000008">
    <property type="protein sequence ID" value="MDB9005546.1"/>
    <property type="molecule type" value="Genomic_DNA"/>
</dbReference>
<evidence type="ECO:0000313" key="22">
    <source>
        <dbReference type="Proteomes" id="UP000195950"/>
    </source>
</evidence>
<dbReference type="Proteomes" id="UP000095455">
    <property type="component" value="Unassembled WGS sequence"/>
</dbReference>
<dbReference type="EMBL" id="SRYM01000016">
    <property type="protein sequence ID" value="TGY58668.1"/>
    <property type="molecule type" value="Genomic_DNA"/>
</dbReference>
<evidence type="ECO:0000313" key="33">
    <source>
        <dbReference type="Proteomes" id="UP000501982"/>
    </source>
</evidence>
<dbReference type="EMBL" id="CYXP01000004">
    <property type="protein sequence ID" value="CUN11582.1"/>
    <property type="molecule type" value="Genomic_DNA"/>
</dbReference>
<evidence type="ECO:0000313" key="29">
    <source>
        <dbReference type="Proteomes" id="UP000450599"/>
    </source>
</evidence>
<dbReference type="GeneID" id="93522298"/>
<accession>A0A174TQJ0</accession>
<evidence type="ECO:0000313" key="19">
    <source>
        <dbReference type="Proteomes" id="UP000095332"/>
    </source>
</evidence>
<evidence type="ECO:0000313" key="20">
    <source>
        <dbReference type="Proteomes" id="UP000095455"/>
    </source>
</evidence>
<dbReference type="Proteomes" id="UP000432516">
    <property type="component" value="Unassembled WGS sequence"/>
</dbReference>
<evidence type="ECO:0000313" key="32">
    <source>
        <dbReference type="Proteomes" id="UP000471216"/>
    </source>
</evidence>
<evidence type="ECO:0000313" key="11">
    <source>
        <dbReference type="EMBL" id="MRZ55722.1"/>
    </source>
</evidence>
<evidence type="ECO:0000313" key="17">
    <source>
        <dbReference type="EMBL" id="TGY58668.1"/>
    </source>
</evidence>
<evidence type="ECO:0000313" key="9">
    <source>
        <dbReference type="EMBL" id="MRY93715.1"/>
    </source>
</evidence>
<reference evidence="19 20" key="1">
    <citation type="submission" date="2015-09" db="EMBL/GenBank/DDBJ databases">
        <authorList>
            <consortium name="Pathogen Informatics"/>
        </authorList>
    </citation>
    <scope>NUCLEOTIDE SEQUENCE [LARGE SCALE GENOMIC DNA]</scope>
    <source>
        <strain evidence="2 20">2789STDY5608822</strain>
        <strain evidence="1 21">2789STDY5608872</strain>
        <strain evidence="3 19">2789STDY5834948</strain>
    </source>
</reference>
<dbReference type="EMBL" id="QSJN01000003">
    <property type="protein sequence ID" value="RHD76375.1"/>
    <property type="molecule type" value="Genomic_DNA"/>
</dbReference>
<dbReference type="EMBL" id="JAJCNI010000002">
    <property type="protein sequence ID" value="MCB6516663.1"/>
    <property type="molecule type" value="Genomic_DNA"/>
</dbReference>
<reference evidence="16 23" key="5">
    <citation type="submission" date="2018-09" db="EMBL/GenBank/DDBJ databases">
        <title>Murine metabolic-syndrome-specific gut microbial biobank.</title>
        <authorList>
            <person name="Liu C."/>
        </authorList>
    </citation>
    <scope>NUCLEOTIDE SEQUENCE [LARGE SCALE GENOMIC DNA]</scope>
    <source>
        <strain evidence="16 23">8-P5</strain>
    </source>
</reference>
<evidence type="ECO:0000313" key="31">
    <source>
        <dbReference type="Proteomes" id="UP000463337"/>
    </source>
</evidence>
<dbReference type="Proteomes" id="UP001198806">
    <property type="component" value="Unassembled WGS sequence"/>
</dbReference>
<proteinExistence type="predicted"/>
<dbReference type="OrthoDB" id="1096630at2"/>
<dbReference type="Proteomes" id="UP000461276">
    <property type="component" value="Unassembled WGS sequence"/>
</dbReference>
<dbReference type="Gene3D" id="1.10.10.10">
    <property type="entry name" value="Winged helix-like DNA-binding domain superfamily/Winged helix DNA-binding domain"/>
    <property type="match status" value="1"/>
</dbReference>
<evidence type="ECO:0000313" key="1">
    <source>
        <dbReference type="EMBL" id="CUN11582.1"/>
    </source>
</evidence>
<dbReference type="EMBL" id="CYYK01000011">
    <property type="protein sequence ID" value="CUO79183.1"/>
    <property type="molecule type" value="Genomic_DNA"/>
</dbReference>
<dbReference type="Proteomes" id="UP000310032">
    <property type="component" value="Unassembled WGS sequence"/>
</dbReference>
<evidence type="ECO:0000313" key="4">
    <source>
        <dbReference type="EMBL" id="MCB6516663.1"/>
    </source>
</evidence>
<dbReference type="EMBL" id="JAQMPX010000029">
    <property type="protein sequence ID" value="MDB9137655.1"/>
    <property type="molecule type" value="Genomic_DNA"/>
</dbReference>
<dbReference type="EMBL" id="WKMW01000009">
    <property type="protein sequence ID" value="MRY84804.1"/>
    <property type="molecule type" value="Genomic_DNA"/>
</dbReference>
<dbReference type="EMBL" id="WKLT01000002">
    <property type="protein sequence ID" value="MRY56898.1"/>
    <property type="molecule type" value="Genomic_DNA"/>
</dbReference>
<evidence type="ECO:0000313" key="28">
    <source>
        <dbReference type="Proteomes" id="UP000441609"/>
    </source>
</evidence>
<evidence type="ECO:0000313" key="6">
    <source>
        <dbReference type="EMBL" id="MDB9137655.1"/>
    </source>
</evidence>
<evidence type="ECO:0000313" key="12">
    <source>
        <dbReference type="EMBL" id="MSB72428.1"/>
    </source>
</evidence>
<reference evidence="18 26" key="8">
    <citation type="submission" date="2019-07" db="EMBL/GenBank/DDBJ databases">
        <title>Genome sequencing of Parabacteroides distasonis iSURF_7.</title>
        <authorList>
            <person name="Degefu H.N."/>
            <person name="Ruoff K.L."/>
            <person name="Price C.E."/>
            <person name="Valls R.A."/>
            <person name="O'Toole G.A."/>
        </authorList>
    </citation>
    <scope>NUCLEOTIDE SEQUENCE [LARGE SCALE GENOMIC DNA]</scope>
    <source>
        <strain evidence="18 26">CFPLTA003_1B</strain>
    </source>
</reference>
<evidence type="ECO:0000313" key="15">
    <source>
        <dbReference type="EMBL" id="RHD76375.1"/>
    </source>
</evidence>
<dbReference type="EMBL" id="WKMX01000006">
    <property type="protein sequence ID" value="MRZ06140.1"/>
    <property type="molecule type" value="Genomic_DNA"/>
</dbReference>
<evidence type="ECO:0000313" key="27">
    <source>
        <dbReference type="Proteomes" id="UP000432516"/>
    </source>
</evidence>
<dbReference type="Proteomes" id="UP000278164">
    <property type="component" value="Unassembled WGS sequence"/>
</dbReference>
<dbReference type="InterPro" id="IPR036388">
    <property type="entry name" value="WH-like_DNA-bd_sf"/>
</dbReference>
<dbReference type="Proteomes" id="UP000095591">
    <property type="component" value="Unassembled WGS sequence"/>
</dbReference>
<dbReference type="Proteomes" id="UP000463337">
    <property type="component" value="Unassembled WGS sequence"/>
</dbReference>
<reference evidence="22" key="2">
    <citation type="submission" date="2017-04" db="EMBL/GenBank/DDBJ databases">
        <title>Function of individual gut microbiota members based on whole genome sequencing of pure cultures obtained from chicken caecum.</title>
        <authorList>
            <person name="Medvecky M."/>
            <person name="Cejkova D."/>
            <person name="Polansky O."/>
            <person name="Karasova D."/>
            <person name="Kubasova T."/>
            <person name="Cizek A."/>
            <person name="Rychlik I."/>
        </authorList>
    </citation>
    <scope>NUCLEOTIDE SEQUENCE [LARGE SCALE GENOMIC DNA]</scope>
    <source>
        <strain evidence="22">An199</strain>
    </source>
</reference>
<dbReference type="Proteomes" id="UP000471216">
    <property type="component" value="Unassembled WGS sequence"/>
</dbReference>
<reference evidence="15 24" key="4">
    <citation type="submission" date="2018-08" db="EMBL/GenBank/DDBJ databases">
        <title>A genome reference for cultivated species of the human gut microbiota.</title>
        <authorList>
            <person name="Zou Y."/>
            <person name="Xue W."/>
            <person name="Luo G."/>
        </authorList>
    </citation>
    <scope>NUCLEOTIDE SEQUENCE [LARGE SCALE GENOMIC DNA]</scope>
    <source>
        <strain evidence="15 24">AM30-4</strain>
    </source>
</reference>
<dbReference type="EMBL" id="WKMO01000002">
    <property type="protein sequence ID" value="MSB72428.1"/>
    <property type="molecule type" value="Genomic_DNA"/>
</dbReference>
<protein>
    <submittedName>
        <fullName evidence="3">Protein of uncharacterized function (DUF2582)</fullName>
    </submittedName>
    <submittedName>
        <fullName evidence="4">Winged helix-turn-helix domain-containing protein</fullName>
    </submittedName>
</protein>
<reference evidence="4" key="10">
    <citation type="submission" date="2021-10" db="EMBL/GenBank/DDBJ databases">
        <title>Collection of gut derived symbiotic bacterial strains cultured from healthy donors.</title>
        <authorList>
            <person name="Lin H."/>
            <person name="Littmann E."/>
            <person name="Kohout C."/>
            <person name="Pamer E.G."/>
        </authorList>
    </citation>
    <scope>NUCLEOTIDE SEQUENCE</scope>
    <source>
        <strain evidence="4">DFI.2.94</strain>
    </source>
</reference>
<dbReference type="EMBL" id="VOHW01000002">
    <property type="protein sequence ID" value="TWV63258.1"/>
    <property type="molecule type" value="Genomic_DNA"/>
</dbReference>
<reference evidence="14 33" key="9">
    <citation type="submission" date="2020-04" db="EMBL/GenBank/DDBJ databases">
        <title>Complete Genomes and Methylome analysis of CBBP consortium that reverse antibiotic-induced susceptibility to vancomycin-resistant Enterococcus faecium infection.</title>
        <authorList>
            <person name="Fomenkov A."/>
            <person name="Zhang Z."/>
            <person name="Pamer E."/>
            <person name="Roberts R.J."/>
        </authorList>
    </citation>
    <scope>NUCLEOTIDE SEQUENCE [LARGE SCALE GENOMIC DNA]</scope>
    <source>
        <strain evidence="33">CBBP</strain>
        <strain evidence="14">CBBP-1</strain>
    </source>
</reference>
<evidence type="ECO:0000313" key="2">
    <source>
        <dbReference type="EMBL" id="CUO79183.1"/>
    </source>
</evidence>
<name>A0A174TQJ0_PARDI</name>
<dbReference type="EMBL" id="RAYI01000023">
    <property type="protein sequence ID" value="RLT73000.1"/>
    <property type="molecule type" value="Genomic_DNA"/>
</dbReference>
<evidence type="ECO:0000313" key="23">
    <source>
        <dbReference type="Proteomes" id="UP000278164"/>
    </source>
</evidence>
<evidence type="ECO:0000313" key="26">
    <source>
        <dbReference type="Proteomes" id="UP000315827"/>
    </source>
</evidence>
<evidence type="ECO:0000313" key="3">
    <source>
        <dbReference type="EMBL" id="CUQ09700.1"/>
    </source>
</evidence>
<evidence type="ECO:0000313" key="5">
    <source>
        <dbReference type="EMBL" id="MDB9005546.1"/>
    </source>
</evidence>
<organism evidence="3 19">
    <name type="scientific">Parabacteroides distasonis</name>
    <dbReference type="NCBI Taxonomy" id="823"/>
    <lineage>
        <taxon>Bacteria</taxon>
        <taxon>Pseudomonadati</taxon>
        <taxon>Bacteroidota</taxon>
        <taxon>Bacteroidia</taxon>
        <taxon>Bacteroidales</taxon>
        <taxon>Tannerellaceae</taxon>
        <taxon>Parabacteroides</taxon>
    </lineage>
</organism>
<dbReference type="Proteomes" id="UP001211522">
    <property type="component" value="Unassembled WGS sequence"/>
</dbReference>
<dbReference type="EMBL" id="CP051672">
    <property type="protein sequence ID" value="QJE30562.1"/>
    <property type="molecule type" value="Genomic_DNA"/>
</dbReference>
<dbReference type="Proteomes" id="UP000501982">
    <property type="component" value="Chromosome"/>
</dbReference>
<sequence>MTKGSIGLNAGAIWNLLSDGQHWSFEALRAKSALTDADLWSAIGWLARENKIEIDNTSSHPIFCPGTNFYF</sequence>
<dbReference type="Proteomes" id="UP001210126">
    <property type="component" value="Unassembled WGS sequence"/>
</dbReference>
<evidence type="ECO:0000313" key="14">
    <source>
        <dbReference type="EMBL" id="QJE30562.1"/>
    </source>
</evidence>
<evidence type="ECO:0000313" key="25">
    <source>
        <dbReference type="Proteomes" id="UP000310032"/>
    </source>
</evidence>
<dbReference type="EMBL" id="CZBM01000004">
    <property type="protein sequence ID" value="CUQ09700.1"/>
    <property type="molecule type" value="Genomic_DNA"/>
</dbReference>
<dbReference type="RefSeq" id="WP_005854120.1">
    <property type="nucleotide sequence ID" value="NZ_AP019729.1"/>
</dbReference>
<evidence type="ECO:0000313" key="16">
    <source>
        <dbReference type="EMBL" id="RLT73000.1"/>
    </source>
</evidence>
<evidence type="ECO:0000313" key="21">
    <source>
        <dbReference type="Proteomes" id="UP000095591"/>
    </source>
</evidence>
<dbReference type="Proteomes" id="UP000441609">
    <property type="component" value="Unassembled WGS sequence"/>
</dbReference>
<dbReference type="Proteomes" id="UP000195950">
    <property type="component" value="Unassembled WGS sequence"/>
</dbReference>
<dbReference type="Pfam" id="PF10771">
    <property type="entry name" value="DUF2582"/>
    <property type="match status" value="1"/>
</dbReference>
<dbReference type="Proteomes" id="UP000315827">
    <property type="component" value="Unassembled WGS sequence"/>
</dbReference>
<dbReference type="AlphaFoldDB" id="A0A174TQJ0"/>
<evidence type="ECO:0000313" key="8">
    <source>
        <dbReference type="EMBL" id="MRY84804.1"/>
    </source>
</evidence>
<reference evidence="27 28" key="6">
    <citation type="journal article" date="2019" name="Nat. Med.">
        <title>A library of human gut bacterial isolates paired with longitudinal multiomics data enables mechanistic microbiome research.</title>
        <authorList>
            <person name="Poyet M."/>
            <person name="Groussin M."/>
            <person name="Gibbons S.M."/>
            <person name="Avila-Pacheco J."/>
            <person name="Jiang X."/>
            <person name="Kearney S.M."/>
            <person name="Perrotta A.R."/>
            <person name="Berdy B."/>
            <person name="Zhao S."/>
            <person name="Lieberman T.D."/>
            <person name="Swanson P.K."/>
            <person name="Smith M."/>
            <person name="Roesemann S."/>
            <person name="Alexander J.E."/>
            <person name="Rich S.A."/>
            <person name="Livny J."/>
            <person name="Vlamakis H."/>
            <person name="Clish C."/>
            <person name="Bullock K."/>
            <person name="Deik A."/>
            <person name="Scott J."/>
            <person name="Pierce K.A."/>
            <person name="Xavier R.J."/>
            <person name="Alm E.J."/>
        </authorList>
    </citation>
    <scope>NUCLEOTIDE SEQUENCE [LARGE SCALE GENOMIC DNA]</scope>
    <source>
        <strain evidence="10 32">BIOML-A10</strain>
        <strain evidence="8 29">BIOML-A11</strain>
        <strain evidence="11 27">BIOML-A2</strain>
        <strain evidence="12 28">BIOML-A20</strain>
        <strain evidence="7 31">BIOML-A41</strain>
        <strain evidence="9 30">BIOML-A9</strain>
    </source>
</reference>
<dbReference type="EMBL" id="WKNE01000009">
    <property type="protein sequence ID" value="MRZ55722.1"/>
    <property type="molecule type" value="Genomic_DNA"/>
</dbReference>
<dbReference type="EMBL" id="WKMY01000006">
    <property type="protein sequence ID" value="MRY93715.1"/>
    <property type="molecule type" value="Genomic_DNA"/>
</dbReference>
<dbReference type="OMA" id="NAGAIWN"/>
<dbReference type="EMBL" id="NFJX01000002">
    <property type="protein sequence ID" value="OUP21871.1"/>
    <property type="molecule type" value="Genomic_DNA"/>
</dbReference>
<evidence type="ECO:0000313" key="18">
    <source>
        <dbReference type="EMBL" id="TWV63258.1"/>
    </source>
</evidence>
<dbReference type="Proteomes" id="UP000095332">
    <property type="component" value="Unassembled WGS sequence"/>
</dbReference>
<dbReference type="Proteomes" id="UP000450599">
    <property type="component" value="Unassembled WGS sequence"/>
</dbReference>
<evidence type="ECO:0000313" key="24">
    <source>
        <dbReference type="Proteomes" id="UP000284660"/>
    </source>
</evidence>
<reference evidence="13" key="3">
    <citation type="journal article" date="2018" name="BMC Genomics">
        <title>Whole genome sequencing and function prediction of 133 gut anaerobes isolated from chicken caecum in pure cultures.</title>
        <authorList>
            <person name="Medvecky M."/>
            <person name="Cejkova D."/>
            <person name="Polansky O."/>
            <person name="Karasova D."/>
            <person name="Kubasova T."/>
            <person name="Cizek A."/>
            <person name="Rychlik I."/>
        </authorList>
    </citation>
    <scope>NUCLEOTIDE SEQUENCE</scope>
    <source>
        <strain evidence="13">An199</strain>
    </source>
</reference>
<evidence type="ECO:0000313" key="10">
    <source>
        <dbReference type="EMBL" id="MRZ06140.1"/>
    </source>
</evidence>
<reference evidence="5" key="11">
    <citation type="submission" date="2023-01" db="EMBL/GenBank/DDBJ databases">
        <title>Human gut microbiome strain richness.</title>
        <authorList>
            <person name="Chen-Liaw A."/>
        </authorList>
    </citation>
    <scope>NUCLEOTIDE SEQUENCE</scope>
    <source>
        <strain evidence="6">D35st1_E5_D35t1_190705</strain>
        <strain evidence="5">RTP21484st1_E5_RTP21484_190118</strain>
    </source>
</reference>
<gene>
    <name evidence="13" type="ORF">B5F32_02360</name>
    <name evidence="16" type="ORF">D7V78_12540</name>
    <name evidence="15" type="ORF">DW782_06290</name>
    <name evidence="17" type="ORF">E5342_07930</name>
    <name evidence="2" type="ORF">ERS852380_03142</name>
    <name evidence="1" type="ORF">ERS852429_02006</name>
    <name evidence="3" type="ORF">ERS852560_01412</name>
    <name evidence="18" type="ORF">FSA05_03755</name>
    <name evidence="10" type="ORF">GKD54_07895</name>
    <name evidence="8" type="ORF">GKD58_11145</name>
    <name evidence="7" type="ORF">GKD59_03025</name>
    <name evidence="9" type="ORF">GKD67_10830</name>
    <name evidence="11" type="ORF">GKD68_13365</name>
    <name evidence="12" type="ORF">GKD70_03825</name>
    <name evidence="14" type="ORF">HHO38_20790</name>
    <name evidence="4" type="ORF">LI194_02510</name>
    <name evidence="5" type="ORF">PN599_11095</name>
    <name evidence="6" type="ORF">PN612_03910</name>
</gene>
<evidence type="ECO:0000313" key="7">
    <source>
        <dbReference type="EMBL" id="MRY56898.1"/>
    </source>
</evidence>
<reference evidence="17 25" key="7">
    <citation type="submission" date="2019-04" db="EMBL/GenBank/DDBJ databases">
        <title>Microbes associate with the intestines of laboratory mice.</title>
        <authorList>
            <person name="Navarre W."/>
            <person name="Wong E."/>
            <person name="Huang K."/>
            <person name="Tropini C."/>
            <person name="Ng K."/>
            <person name="Yu B."/>
        </authorList>
    </citation>
    <scope>NUCLEOTIDE SEQUENCE [LARGE SCALE GENOMIC DNA]</scope>
    <source>
        <strain evidence="17 25">NM39_I3</strain>
    </source>
</reference>
<evidence type="ECO:0000313" key="30">
    <source>
        <dbReference type="Proteomes" id="UP000461276"/>
    </source>
</evidence>
<dbReference type="Proteomes" id="UP000284660">
    <property type="component" value="Unassembled WGS sequence"/>
</dbReference>
<dbReference type="InterPro" id="IPR019707">
    <property type="entry name" value="DUF2582"/>
</dbReference>